<dbReference type="CDD" id="cd04301">
    <property type="entry name" value="NAT_SF"/>
    <property type="match status" value="1"/>
</dbReference>
<dbReference type="GO" id="GO:0016747">
    <property type="term" value="F:acyltransferase activity, transferring groups other than amino-acyl groups"/>
    <property type="evidence" value="ECO:0007669"/>
    <property type="project" value="InterPro"/>
</dbReference>
<dbReference type="SUPFAM" id="SSF55729">
    <property type="entry name" value="Acyl-CoA N-acyltransferases (Nat)"/>
    <property type="match status" value="1"/>
</dbReference>
<organism evidence="2 3">
    <name type="scientific">Butyrivibrio fibrisolvens</name>
    <dbReference type="NCBI Taxonomy" id="831"/>
    <lineage>
        <taxon>Bacteria</taxon>
        <taxon>Bacillati</taxon>
        <taxon>Bacillota</taxon>
        <taxon>Clostridia</taxon>
        <taxon>Lachnospirales</taxon>
        <taxon>Lachnospiraceae</taxon>
        <taxon>Butyrivibrio</taxon>
    </lineage>
</organism>
<dbReference type="Proteomes" id="UP000182584">
    <property type="component" value="Unassembled WGS sequence"/>
</dbReference>
<accession>A0A1H9WX28</accession>
<protein>
    <submittedName>
        <fullName evidence="2">Acetyltransferase (GNAT) domain-containing protein</fullName>
    </submittedName>
</protein>
<evidence type="ECO:0000313" key="3">
    <source>
        <dbReference type="Proteomes" id="UP000182584"/>
    </source>
</evidence>
<evidence type="ECO:0000259" key="1">
    <source>
        <dbReference type="PROSITE" id="PS51186"/>
    </source>
</evidence>
<dbReference type="InterPro" id="IPR000182">
    <property type="entry name" value="GNAT_dom"/>
</dbReference>
<gene>
    <name evidence="2" type="ORF">SAMN04487884_13626</name>
</gene>
<dbReference type="EMBL" id="FOGJ01000036">
    <property type="protein sequence ID" value="SES38500.1"/>
    <property type="molecule type" value="Genomic_DNA"/>
</dbReference>
<evidence type="ECO:0000313" key="2">
    <source>
        <dbReference type="EMBL" id="SES38500.1"/>
    </source>
</evidence>
<reference evidence="2 3" key="1">
    <citation type="submission" date="2016-10" db="EMBL/GenBank/DDBJ databases">
        <authorList>
            <person name="de Groot N.N."/>
        </authorList>
    </citation>
    <scope>NUCLEOTIDE SEQUENCE [LARGE SCALE GENOMIC DNA]</scope>
    <source>
        <strain evidence="2 3">AR40</strain>
    </source>
</reference>
<dbReference type="InterPro" id="IPR016181">
    <property type="entry name" value="Acyl_CoA_acyltransferase"/>
</dbReference>
<name>A0A1H9WX28_BUTFI</name>
<proteinExistence type="predicted"/>
<dbReference type="Gene3D" id="3.40.630.30">
    <property type="match status" value="1"/>
</dbReference>
<sequence>MGHFMRIINYFDSDRKDYWLGEIQKCDWEAARFLYDMLSNETFFDFVGEGSKVLLLTDGDELISFCTYAKKDDIPATDLTPWMGFVFTRPEHRGHHYVALLMEEVEKLAREEGISEVYISTSHVGLYEKYGCELKTKLKDMNGELSRVYVKKVGTTEAIG</sequence>
<keyword evidence="2" id="KW-0808">Transferase</keyword>
<dbReference type="PROSITE" id="PS51186">
    <property type="entry name" value="GNAT"/>
    <property type="match status" value="1"/>
</dbReference>
<feature type="domain" description="N-acetyltransferase" evidence="1">
    <location>
        <begin position="5"/>
        <end position="154"/>
    </location>
</feature>
<dbReference type="AlphaFoldDB" id="A0A1H9WX28"/>
<dbReference type="Pfam" id="PF00583">
    <property type="entry name" value="Acetyltransf_1"/>
    <property type="match status" value="1"/>
</dbReference>